<dbReference type="InterPro" id="IPR013164">
    <property type="entry name" value="Cadherin_N"/>
</dbReference>
<dbReference type="Gene3D" id="2.60.40.60">
    <property type="entry name" value="Cadherins"/>
    <property type="match status" value="1"/>
</dbReference>
<proteinExistence type="predicted"/>
<reference evidence="4 5" key="1">
    <citation type="submission" date="2022-01" db="EMBL/GenBank/DDBJ databases">
        <title>A chromosome-scale genome assembly of the false clownfish, Amphiprion ocellaris.</title>
        <authorList>
            <person name="Ryu T."/>
        </authorList>
    </citation>
    <scope>NUCLEOTIDE SEQUENCE [LARGE SCALE GENOMIC DNA]</scope>
</reference>
<evidence type="ECO:0000256" key="1">
    <source>
        <dbReference type="ARBA" id="ARBA00023180"/>
    </source>
</evidence>
<keyword evidence="5" id="KW-1185">Reference proteome</keyword>
<feature type="domain" description="Cadherin N-terminal" evidence="3">
    <location>
        <begin position="25"/>
        <end position="65"/>
    </location>
</feature>
<dbReference type="AlphaFoldDB" id="A0A3Q1BBM6"/>
<feature type="signal peptide" evidence="2">
    <location>
        <begin position="1"/>
        <end position="22"/>
    </location>
</feature>
<dbReference type="Ensembl" id="ENSAOCT00000018847.2">
    <property type="protein sequence ID" value="ENSAOCP00000011445.2"/>
    <property type="gene ID" value="ENSAOCG00000015748.2"/>
</dbReference>
<dbReference type="Proteomes" id="UP001501940">
    <property type="component" value="Chromosome 13"/>
</dbReference>
<sequence length="72" mass="8209">MQSRKRYVAFVILVSFVHNVTSSVTHYSIPEEMKEGSVVANLATDLSLDVKTLNVRKMQITVKGMLNYEDFK</sequence>
<keyword evidence="2" id="KW-0732">Signal</keyword>
<accession>A0A3Q1BBM6</accession>
<feature type="chain" id="PRO_5043343933" description="Cadherin N-terminal domain-containing protein" evidence="2">
    <location>
        <begin position="23"/>
        <end position="72"/>
    </location>
</feature>
<name>A0A3Q1BBM6_AMPOC</name>
<evidence type="ECO:0000313" key="4">
    <source>
        <dbReference type="Ensembl" id="ENSAOCP00000011445.2"/>
    </source>
</evidence>
<reference evidence="4" key="2">
    <citation type="submission" date="2025-08" db="UniProtKB">
        <authorList>
            <consortium name="Ensembl"/>
        </authorList>
    </citation>
    <scope>IDENTIFICATION</scope>
</reference>
<organism evidence="4 5">
    <name type="scientific">Amphiprion ocellaris</name>
    <name type="common">Clown anemonefish</name>
    <dbReference type="NCBI Taxonomy" id="80972"/>
    <lineage>
        <taxon>Eukaryota</taxon>
        <taxon>Metazoa</taxon>
        <taxon>Chordata</taxon>
        <taxon>Craniata</taxon>
        <taxon>Vertebrata</taxon>
        <taxon>Euteleostomi</taxon>
        <taxon>Actinopterygii</taxon>
        <taxon>Neopterygii</taxon>
        <taxon>Teleostei</taxon>
        <taxon>Neoteleostei</taxon>
        <taxon>Acanthomorphata</taxon>
        <taxon>Ovalentaria</taxon>
        <taxon>Pomacentridae</taxon>
        <taxon>Amphiprion</taxon>
    </lineage>
</organism>
<reference evidence="4" key="3">
    <citation type="submission" date="2025-09" db="UniProtKB">
        <authorList>
            <consortium name="Ensembl"/>
        </authorList>
    </citation>
    <scope>IDENTIFICATION</scope>
</reference>
<keyword evidence="1" id="KW-0325">Glycoprotein</keyword>
<protein>
    <recommendedName>
        <fullName evidence="3">Cadherin N-terminal domain-containing protein</fullName>
    </recommendedName>
</protein>
<dbReference type="GeneTree" id="ENSGT01150000287840"/>
<evidence type="ECO:0000259" key="3">
    <source>
        <dbReference type="Pfam" id="PF08266"/>
    </source>
</evidence>
<evidence type="ECO:0000256" key="2">
    <source>
        <dbReference type="SAM" id="SignalP"/>
    </source>
</evidence>
<dbReference type="Pfam" id="PF08266">
    <property type="entry name" value="Cadherin_2"/>
    <property type="match status" value="1"/>
</dbReference>
<evidence type="ECO:0000313" key="5">
    <source>
        <dbReference type="Proteomes" id="UP001501940"/>
    </source>
</evidence>